<name>A0AAW5JT96_9FIRM</name>
<gene>
    <name evidence="1" type="ORF">NE579_14355</name>
</gene>
<evidence type="ECO:0008006" key="3">
    <source>
        <dbReference type="Google" id="ProtNLM"/>
    </source>
</evidence>
<organism evidence="1 2">
    <name type="scientific">Intestinimonas massiliensis</name>
    <name type="common">ex Afouda et al. 2020</name>
    <dbReference type="NCBI Taxonomy" id="1673721"/>
    <lineage>
        <taxon>Bacteria</taxon>
        <taxon>Bacillati</taxon>
        <taxon>Bacillota</taxon>
        <taxon>Clostridia</taxon>
        <taxon>Eubacteriales</taxon>
        <taxon>Intestinimonas</taxon>
    </lineage>
</organism>
<dbReference type="RefSeq" id="WP_256304739.1">
    <property type="nucleotide sequence ID" value="NZ_JANFYS010000038.1"/>
</dbReference>
<evidence type="ECO:0000313" key="2">
    <source>
        <dbReference type="Proteomes" id="UP001204562"/>
    </source>
</evidence>
<dbReference type="InterPro" id="IPR029058">
    <property type="entry name" value="AB_hydrolase_fold"/>
</dbReference>
<dbReference type="AlphaFoldDB" id="A0AAW5JT96"/>
<reference evidence="1" key="1">
    <citation type="submission" date="2022-06" db="EMBL/GenBank/DDBJ databases">
        <title>Isolation of gut microbiota from human fecal samples.</title>
        <authorList>
            <person name="Pamer E.G."/>
            <person name="Barat B."/>
            <person name="Waligurski E."/>
            <person name="Medina S."/>
            <person name="Paddock L."/>
            <person name="Mostad J."/>
        </authorList>
    </citation>
    <scope>NUCLEOTIDE SEQUENCE</scope>
    <source>
        <strain evidence="1">DFI.9.91</strain>
    </source>
</reference>
<accession>A0AAW5JT96</accession>
<sequence length="189" mass="20790">MDSHRNGLERALSAPDRRRRGAGLRIAPGFGSSKSSPTNQLLLQGLPASGVGVLAFDFPLHGESPDGTPPLWLETCFDALAAAEARLQADGSVVLGEEYGYVRPLKLTRGFFEDLDRHDLFPLWRPEEAEVRMVHVELDETIPVEEARRFAVRFQIPLTVIPGGDHRLSIPGAPELVLERAPAFFLGRS</sequence>
<proteinExistence type="predicted"/>
<protein>
    <recommendedName>
        <fullName evidence="3">Alpha/beta hydrolase</fullName>
    </recommendedName>
</protein>
<dbReference type="EMBL" id="JANFYS010000038">
    <property type="protein sequence ID" value="MCQ4771625.1"/>
    <property type="molecule type" value="Genomic_DNA"/>
</dbReference>
<evidence type="ECO:0000313" key="1">
    <source>
        <dbReference type="EMBL" id="MCQ4771625.1"/>
    </source>
</evidence>
<dbReference type="Gene3D" id="3.40.50.1820">
    <property type="entry name" value="alpha/beta hydrolase"/>
    <property type="match status" value="2"/>
</dbReference>
<dbReference type="SUPFAM" id="SSF53474">
    <property type="entry name" value="alpha/beta-Hydrolases"/>
    <property type="match status" value="1"/>
</dbReference>
<dbReference type="Proteomes" id="UP001204562">
    <property type="component" value="Unassembled WGS sequence"/>
</dbReference>
<comment type="caution">
    <text evidence="1">The sequence shown here is derived from an EMBL/GenBank/DDBJ whole genome shotgun (WGS) entry which is preliminary data.</text>
</comment>